<feature type="coiled-coil region" evidence="7">
    <location>
        <begin position="274"/>
        <end position="343"/>
    </location>
</feature>
<feature type="transmembrane region" description="Helical" evidence="8">
    <location>
        <begin position="216"/>
        <end position="237"/>
    </location>
</feature>
<dbReference type="Proteomes" id="UP000627446">
    <property type="component" value="Unassembled WGS sequence"/>
</dbReference>
<dbReference type="PROSITE" id="PS50109">
    <property type="entry name" value="HIS_KIN"/>
    <property type="match status" value="1"/>
</dbReference>
<keyword evidence="12" id="KW-1185">Reference proteome</keyword>
<evidence type="ECO:0000256" key="1">
    <source>
        <dbReference type="ARBA" id="ARBA00000085"/>
    </source>
</evidence>
<dbReference type="SUPFAM" id="SSF47384">
    <property type="entry name" value="Homodimeric domain of signal transducing histidine kinase"/>
    <property type="match status" value="1"/>
</dbReference>
<dbReference type="InterPro" id="IPR003660">
    <property type="entry name" value="HAMP_dom"/>
</dbReference>
<keyword evidence="8" id="KW-0812">Transmembrane</keyword>
<dbReference type="InterPro" id="IPR005467">
    <property type="entry name" value="His_kinase_dom"/>
</dbReference>
<evidence type="ECO:0000256" key="4">
    <source>
        <dbReference type="ARBA" id="ARBA00022553"/>
    </source>
</evidence>
<keyword evidence="4" id="KW-0597">Phosphoprotein</keyword>
<evidence type="ECO:0000313" key="11">
    <source>
        <dbReference type="EMBL" id="MBC3882295.1"/>
    </source>
</evidence>
<comment type="caution">
    <text evidence="11">The sequence shown here is derived from an EMBL/GenBank/DDBJ whole genome shotgun (WGS) entry which is preliminary data.</text>
</comment>
<dbReference type="InterPro" id="IPR003594">
    <property type="entry name" value="HATPase_dom"/>
</dbReference>
<gene>
    <name evidence="11" type="ORF">H8K36_12955</name>
</gene>
<keyword evidence="8" id="KW-1133">Transmembrane helix</keyword>
<sequence>MQLRLVHLSKTFYHLQRTSLFSTKKHLGFSVTTRLPLSILEENGSQGTTYAVDQICAKVELMFPAFISNILSRVTLRFAVILAVFLGLGVTAMVLVPYQKQAITRDSEKKTVDDHKRLTEILSVILSEPVWQITPEIAKSSSEVVYSDPRASEIRVITLPDRKVFITVDERKATQKASKRSLTRQITHGDQVIGEVELTLADDIMQSEIEGNFTRALAITGISFVLSIFCILMVLHWRLVKPIKLLIEKSDLLANGELNEAISFDRKDEIGHLALSLEATRQALQRSFNELEVKNQQLLEYSGTLESKVRLRTQELESANHHLEAALASVNSAQNELARIERMAALGSMVAGVAHELNTPLGNCLLVASTLSDETRQIEKSMNEGTMRRSDLSHYVAAANESSKLLMRGLQQAAQLVGDFKQVAVDQSSAQRRKFSLLVVFQELAALLHSSLRKTPFTLELDIPDSIELDSYPGPLGQVFSNLVNNAVVHGLDGYAQGYMRCLARKQGDHVLIVFEDSGKGIPPAIIKRIFEPFFTTKFGKGGSGLGLSITFNIITNVLGGEIRVTSEPNQGARFEISLPLIAPGNQDVNEQIIGD</sequence>
<dbReference type="SUPFAM" id="SSF55874">
    <property type="entry name" value="ATPase domain of HSP90 chaperone/DNA topoisomerase II/histidine kinase"/>
    <property type="match status" value="1"/>
</dbReference>
<dbReference type="Pfam" id="PF00672">
    <property type="entry name" value="HAMP"/>
    <property type="match status" value="1"/>
</dbReference>
<evidence type="ECO:0000256" key="7">
    <source>
        <dbReference type="SAM" id="Coils"/>
    </source>
</evidence>
<keyword evidence="8" id="KW-0472">Membrane</keyword>
<evidence type="ECO:0000313" key="12">
    <source>
        <dbReference type="Proteomes" id="UP000627446"/>
    </source>
</evidence>
<dbReference type="EMBL" id="JACOFZ010000004">
    <property type="protein sequence ID" value="MBC3882295.1"/>
    <property type="molecule type" value="Genomic_DNA"/>
</dbReference>
<dbReference type="PROSITE" id="PS50885">
    <property type="entry name" value="HAMP"/>
    <property type="match status" value="1"/>
</dbReference>
<dbReference type="InterPro" id="IPR036097">
    <property type="entry name" value="HisK_dim/P_sf"/>
</dbReference>
<evidence type="ECO:0000256" key="6">
    <source>
        <dbReference type="ARBA" id="ARBA00022777"/>
    </source>
</evidence>
<evidence type="ECO:0000256" key="3">
    <source>
        <dbReference type="ARBA" id="ARBA00012438"/>
    </source>
</evidence>
<dbReference type="PANTHER" id="PTHR43065">
    <property type="entry name" value="SENSOR HISTIDINE KINASE"/>
    <property type="match status" value="1"/>
</dbReference>
<organism evidence="11 12">
    <name type="scientific">Undibacterium nitidum</name>
    <dbReference type="NCBI Taxonomy" id="2762298"/>
    <lineage>
        <taxon>Bacteria</taxon>
        <taxon>Pseudomonadati</taxon>
        <taxon>Pseudomonadota</taxon>
        <taxon>Betaproteobacteria</taxon>
        <taxon>Burkholderiales</taxon>
        <taxon>Oxalobacteraceae</taxon>
        <taxon>Undibacterium</taxon>
    </lineage>
</organism>
<keyword evidence="7" id="KW-0175">Coiled coil</keyword>
<evidence type="ECO:0000259" key="9">
    <source>
        <dbReference type="PROSITE" id="PS50109"/>
    </source>
</evidence>
<evidence type="ECO:0000256" key="2">
    <source>
        <dbReference type="ARBA" id="ARBA00004370"/>
    </source>
</evidence>
<dbReference type="SUPFAM" id="SSF158472">
    <property type="entry name" value="HAMP domain-like"/>
    <property type="match status" value="1"/>
</dbReference>
<comment type="catalytic activity">
    <reaction evidence="1">
        <text>ATP + protein L-histidine = ADP + protein N-phospho-L-histidine.</text>
        <dbReference type="EC" id="2.7.13.3"/>
    </reaction>
</comment>
<dbReference type="SMART" id="SM00304">
    <property type="entry name" value="HAMP"/>
    <property type="match status" value="1"/>
</dbReference>
<evidence type="ECO:0000259" key="10">
    <source>
        <dbReference type="PROSITE" id="PS50885"/>
    </source>
</evidence>
<dbReference type="Gene3D" id="6.10.340.10">
    <property type="match status" value="1"/>
</dbReference>
<feature type="domain" description="HAMP" evidence="10">
    <location>
        <begin position="237"/>
        <end position="289"/>
    </location>
</feature>
<evidence type="ECO:0000256" key="8">
    <source>
        <dbReference type="SAM" id="Phobius"/>
    </source>
</evidence>
<keyword evidence="5" id="KW-0808">Transferase</keyword>
<dbReference type="SMART" id="SM00387">
    <property type="entry name" value="HATPase_c"/>
    <property type="match status" value="1"/>
</dbReference>
<accession>A0A923HME3</accession>
<proteinExistence type="predicted"/>
<dbReference type="Gene3D" id="3.30.565.10">
    <property type="entry name" value="Histidine kinase-like ATPase, C-terminal domain"/>
    <property type="match status" value="1"/>
</dbReference>
<feature type="domain" description="Histidine kinase" evidence="9">
    <location>
        <begin position="352"/>
        <end position="583"/>
    </location>
</feature>
<dbReference type="InterPro" id="IPR003661">
    <property type="entry name" value="HisK_dim/P_dom"/>
</dbReference>
<dbReference type="InterPro" id="IPR004358">
    <property type="entry name" value="Sig_transdc_His_kin-like_C"/>
</dbReference>
<keyword evidence="6" id="KW-0418">Kinase</keyword>
<reference evidence="11" key="1">
    <citation type="submission" date="2020-08" db="EMBL/GenBank/DDBJ databases">
        <title>Novel species isolated from subtropical streams in China.</title>
        <authorList>
            <person name="Lu H."/>
        </authorList>
    </citation>
    <scope>NUCLEOTIDE SEQUENCE</scope>
    <source>
        <strain evidence="11">LX22W</strain>
    </source>
</reference>
<dbReference type="InterPro" id="IPR036890">
    <property type="entry name" value="HATPase_C_sf"/>
</dbReference>
<protein>
    <recommendedName>
        <fullName evidence="3">histidine kinase</fullName>
        <ecNumber evidence="3">2.7.13.3</ecNumber>
    </recommendedName>
</protein>
<name>A0A923HME3_9BURK</name>
<dbReference type="AlphaFoldDB" id="A0A923HME3"/>
<dbReference type="EC" id="2.7.13.3" evidence="3"/>
<dbReference type="CDD" id="cd00082">
    <property type="entry name" value="HisKA"/>
    <property type="match status" value="1"/>
</dbReference>
<dbReference type="Gene3D" id="1.10.287.130">
    <property type="match status" value="1"/>
</dbReference>
<dbReference type="CDD" id="cd06225">
    <property type="entry name" value="HAMP"/>
    <property type="match status" value="1"/>
</dbReference>
<dbReference type="PRINTS" id="PR00344">
    <property type="entry name" value="BCTRLSENSOR"/>
</dbReference>
<dbReference type="GO" id="GO:0016020">
    <property type="term" value="C:membrane"/>
    <property type="evidence" value="ECO:0007669"/>
    <property type="project" value="UniProtKB-SubCell"/>
</dbReference>
<evidence type="ECO:0000256" key="5">
    <source>
        <dbReference type="ARBA" id="ARBA00022679"/>
    </source>
</evidence>
<feature type="transmembrane region" description="Helical" evidence="8">
    <location>
        <begin position="78"/>
        <end position="98"/>
    </location>
</feature>
<dbReference type="Pfam" id="PF02518">
    <property type="entry name" value="HATPase_c"/>
    <property type="match status" value="1"/>
</dbReference>
<dbReference type="GO" id="GO:0000155">
    <property type="term" value="F:phosphorelay sensor kinase activity"/>
    <property type="evidence" value="ECO:0007669"/>
    <property type="project" value="InterPro"/>
</dbReference>
<comment type="subcellular location">
    <subcellularLocation>
        <location evidence="2">Membrane</location>
    </subcellularLocation>
</comment>
<dbReference type="RefSeq" id="WP_186920452.1">
    <property type="nucleotide sequence ID" value="NZ_JACOFZ010000004.1"/>
</dbReference>